<dbReference type="SUPFAM" id="SSF46689">
    <property type="entry name" value="Homeodomain-like"/>
    <property type="match status" value="1"/>
</dbReference>
<evidence type="ECO:0000313" key="7">
    <source>
        <dbReference type="Proteomes" id="UP000295705"/>
    </source>
</evidence>
<sequence>MTSLVLPSEPQGPRDRRVQELLYDIKDAALDQLSDGGAGGISYRMLATRIGISRSTLRYHFPTKNALIDALVADGFTALERSLRSALARTDGAPPRERWSALAHDYRRWALRHPRHYLLIHTGPALQVALHGEGPAGMERVVGVFTGFLGDDPAGLAAHARLHGAVSQELNARAAPQGLDHEALFDAQVEDLARVLDD</sequence>
<feature type="domain" description="HTH tetR-type" evidence="5">
    <location>
        <begin position="19"/>
        <end position="79"/>
    </location>
</feature>
<keyword evidence="2 4" id="KW-0238">DNA-binding</keyword>
<dbReference type="InterPro" id="IPR001647">
    <property type="entry name" value="HTH_TetR"/>
</dbReference>
<dbReference type="AlphaFoldDB" id="A0A4R6UJ97"/>
<dbReference type="GO" id="GO:0003700">
    <property type="term" value="F:DNA-binding transcription factor activity"/>
    <property type="evidence" value="ECO:0007669"/>
    <property type="project" value="TreeGrafter"/>
</dbReference>
<reference evidence="6 7" key="1">
    <citation type="submission" date="2019-03" db="EMBL/GenBank/DDBJ databases">
        <title>Genomic Encyclopedia of Type Strains, Phase IV (KMG-IV): sequencing the most valuable type-strain genomes for metagenomic binning, comparative biology and taxonomic classification.</title>
        <authorList>
            <person name="Goeker M."/>
        </authorList>
    </citation>
    <scope>NUCLEOTIDE SEQUENCE [LARGE SCALE GENOMIC DNA]</scope>
    <source>
        <strain evidence="6 7">DSM 45775</strain>
    </source>
</reference>
<dbReference type="EMBL" id="SNYO01000014">
    <property type="protein sequence ID" value="TDQ47010.1"/>
    <property type="molecule type" value="Genomic_DNA"/>
</dbReference>
<name>A0A4R6UJ97_9PSEU</name>
<dbReference type="GO" id="GO:0000976">
    <property type="term" value="F:transcription cis-regulatory region binding"/>
    <property type="evidence" value="ECO:0007669"/>
    <property type="project" value="TreeGrafter"/>
</dbReference>
<dbReference type="InterPro" id="IPR036271">
    <property type="entry name" value="Tet_transcr_reg_TetR-rel_C_sf"/>
</dbReference>
<dbReference type="InterPro" id="IPR009057">
    <property type="entry name" value="Homeodomain-like_sf"/>
</dbReference>
<dbReference type="InterPro" id="IPR025996">
    <property type="entry name" value="MT1864/Rv1816-like_C"/>
</dbReference>
<dbReference type="Pfam" id="PF13305">
    <property type="entry name" value="TetR_C_33"/>
    <property type="match status" value="1"/>
</dbReference>
<dbReference type="PANTHER" id="PTHR30055:SF234">
    <property type="entry name" value="HTH-TYPE TRANSCRIPTIONAL REGULATOR BETI"/>
    <property type="match status" value="1"/>
</dbReference>
<dbReference type="PRINTS" id="PR00455">
    <property type="entry name" value="HTHTETR"/>
</dbReference>
<proteinExistence type="predicted"/>
<evidence type="ECO:0000256" key="3">
    <source>
        <dbReference type="ARBA" id="ARBA00023163"/>
    </source>
</evidence>
<evidence type="ECO:0000256" key="2">
    <source>
        <dbReference type="ARBA" id="ARBA00023125"/>
    </source>
</evidence>
<keyword evidence="3" id="KW-0804">Transcription</keyword>
<evidence type="ECO:0000256" key="1">
    <source>
        <dbReference type="ARBA" id="ARBA00023015"/>
    </source>
</evidence>
<keyword evidence="1" id="KW-0805">Transcription regulation</keyword>
<accession>A0A4R6UJ97</accession>
<dbReference type="SUPFAM" id="SSF48498">
    <property type="entry name" value="Tetracyclin repressor-like, C-terminal domain"/>
    <property type="match status" value="1"/>
</dbReference>
<dbReference type="PANTHER" id="PTHR30055">
    <property type="entry name" value="HTH-TYPE TRANSCRIPTIONAL REGULATOR RUTR"/>
    <property type="match status" value="1"/>
</dbReference>
<evidence type="ECO:0000313" key="6">
    <source>
        <dbReference type="EMBL" id="TDQ47010.1"/>
    </source>
</evidence>
<evidence type="ECO:0000259" key="5">
    <source>
        <dbReference type="PROSITE" id="PS50977"/>
    </source>
</evidence>
<dbReference type="InterPro" id="IPR050109">
    <property type="entry name" value="HTH-type_TetR-like_transc_reg"/>
</dbReference>
<dbReference type="PROSITE" id="PS50977">
    <property type="entry name" value="HTH_TETR_2"/>
    <property type="match status" value="1"/>
</dbReference>
<comment type="caution">
    <text evidence="6">The sequence shown here is derived from an EMBL/GenBank/DDBJ whole genome shotgun (WGS) entry which is preliminary data.</text>
</comment>
<dbReference type="RefSeq" id="WP_133829932.1">
    <property type="nucleotide sequence ID" value="NZ_BAABHR010000059.1"/>
</dbReference>
<dbReference type="OrthoDB" id="3210322at2"/>
<gene>
    <name evidence="6" type="ORF">EV188_11498</name>
</gene>
<protein>
    <submittedName>
        <fullName evidence="6">TetR family transcriptional regulator</fullName>
    </submittedName>
</protein>
<dbReference type="Proteomes" id="UP000295705">
    <property type="component" value="Unassembled WGS sequence"/>
</dbReference>
<feature type="DNA-binding region" description="H-T-H motif" evidence="4">
    <location>
        <begin position="42"/>
        <end position="61"/>
    </location>
</feature>
<keyword evidence="7" id="KW-1185">Reference proteome</keyword>
<organism evidence="6 7">
    <name type="scientific">Actinomycetospora succinea</name>
    <dbReference type="NCBI Taxonomy" id="663603"/>
    <lineage>
        <taxon>Bacteria</taxon>
        <taxon>Bacillati</taxon>
        <taxon>Actinomycetota</taxon>
        <taxon>Actinomycetes</taxon>
        <taxon>Pseudonocardiales</taxon>
        <taxon>Pseudonocardiaceae</taxon>
        <taxon>Actinomycetospora</taxon>
    </lineage>
</organism>
<evidence type="ECO:0000256" key="4">
    <source>
        <dbReference type="PROSITE-ProRule" id="PRU00335"/>
    </source>
</evidence>
<dbReference type="Gene3D" id="1.10.357.10">
    <property type="entry name" value="Tetracycline Repressor, domain 2"/>
    <property type="match status" value="1"/>
</dbReference>
<dbReference type="Pfam" id="PF00440">
    <property type="entry name" value="TetR_N"/>
    <property type="match status" value="1"/>
</dbReference>